<keyword evidence="9 11" id="KW-0408">Iron</keyword>
<dbReference type="InterPro" id="IPR001128">
    <property type="entry name" value="Cyt_P450"/>
</dbReference>
<comment type="pathway">
    <text evidence="3">Alkaloid biosynthesis.</text>
</comment>
<organism evidence="13 14">
    <name type="scientific">Papaver atlanticum</name>
    <dbReference type="NCBI Taxonomy" id="357466"/>
    <lineage>
        <taxon>Eukaryota</taxon>
        <taxon>Viridiplantae</taxon>
        <taxon>Streptophyta</taxon>
        <taxon>Embryophyta</taxon>
        <taxon>Tracheophyta</taxon>
        <taxon>Spermatophyta</taxon>
        <taxon>Magnoliopsida</taxon>
        <taxon>Ranunculales</taxon>
        <taxon>Papaveraceae</taxon>
        <taxon>Papaveroideae</taxon>
        <taxon>Papaver</taxon>
    </lineage>
</organism>
<dbReference type="GO" id="GO:0016705">
    <property type="term" value="F:oxidoreductase activity, acting on paired donors, with incorporation or reduction of molecular oxygen"/>
    <property type="evidence" value="ECO:0007669"/>
    <property type="project" value="InterPro"/>
</dbReference>
<protein>
    <recommendedName>
        <fullName evidence="15">Cytochrome P450</fullName>
    </recommendedName>
</protein>
<name>A0AAD4SCW8_9MAGN</name>
<dbReference type="InterPro" id="IPR036396">
    <property type="entry name" value="Cyt_P450_sf"/>
</dbReference>
<evidence type="ECO:0000256" key="8">
    <source>
        <dbReference type="ARBA" id="ARBA00023002"/>
    </source>
</evidence>
<evidence type="ECO:0000256" key="7">
    <source>
        <dbReference type="ARBA" id="ARBA00022989"/>
    </source>
</evidence>
<dbReference type="PRINTS" id="PR00463">
    <property type="entry name" value="EP450I"/>
</dbReference>
<evidence type="ECO:0000256" key="4">
    <source>
        <dbReference type="ARBA" id="ARBA00022617"/>
    </source>
</evidence>
<evidence type="ECO:0000256" key="2">
    <source>
        <dbReference type="ARBA" id="ARBA00004167"/>
    </source>
</evidence>
<evidence type="ECO:0000313" key="13">
    <source>
        <dbReference type="EMBL" id="KAI3886862.1"/>
    </source>
</evidence>
<dbReference type="Gene3D" id="1.10.630.10">
    <property type="entry name" value="Cytochrome P450"/>
    <property type="match status" value="1"/>
</dbReference>
<dbReference type="PROSITE" id="PS00086">
    <property type="entry name" value="CYTOCHROME_P450"/>
    <property type="match status" value="1"/>
</dbReference>
<comment type="cofactor">
    <cofactor evidence="1 11">
        <name>heme</name>
        <dbReference type="ChEBI" id="CHEBI:30413"/>
    </cofactor>
</comment>
<comment type="caution">
    <text evidence="13">The sequence shown here is derived from an EMBL/GenBank/DDBJ whole genome shotgun (WGS) entry which is preliminary data.</text>
</comment>
<comment type="subcellular location">
    <subcellularLocation>
        <location evidence="2">Membrane</location>
        <topology evidence="2">Single-pass membrane protein</topology>
    </subcellularLocation>
</comment>
<proteinExistence type="inferred from homology"/>
<dbReference type="EMBL" id="JAJJMB010012121">
    <property type="protein sequence ID" value="KAI3886862.1"/>
    <property type="molecule type" value="Genomic_DNA"/>
</dbReference>
<evidence type="ECO:0000256" key="11">
    <source>
        <dbReference type="PIRSR" id="PIRSR602401-1"/>
    </source>
</evidence>
<dbReference type="Pfam" id="PF00067">
    <property type="entry name" value="p450"/>
    <property type="match status" value="1"/>
</dbReference>
<sequence length="514" mass="58502">MKEDQLNHVTLGNMADKYGPIFSLRFGSHKTLVVSSWEMVKECFSGTNDKLFSNRPCSLAFKHLFYGTESYGFSPYGKYWRELRKISIHKLLSKHQLEKFKHLHVSEVDNSFKRLYELCRNKQGGSTASVRMDDWFAYLTFCVIGRTVCGFQSTEVTGDASTQEKYKLAMDEAFRLMAMFSVSDVVPWLGWIDRLTGLTGKMKKCGKKLDEVVGIAVEDHRQKKLKISGNTTGAHMENEQEDFIDILLSIMEQSQIPGNNPEITVKSFVLDMLMGGTDTTKLVMTWTLSLLLNHPDVLDKAREEVDTHFRKKKKNIPHNPLVVDAANLVYIQAIVKESMRLYPGTTIVERVSSDDCEIGGFHVSAGTRLWINIWKMQRDSRVWKDPLVFRPERFLSNDKEMVDVKGQHYELIPFGAGRRICPGVSFSLDVLHLVLPRLILEFDIKVPQGGIDMSARPGFFNSKVVPLDVPITPRKLEAASVSPVRHMTCKIQKGGSPMYQVDYIVDVSHCLYQN</sequence>
<reference evidence="13" key="1">
    <citation type="submission" date="2022-04" db="EMBL/GenBank/DDBJ databases">
        <title>A functionally conserved STORR gene fusion in Papaver species that diverged 16.8 million years ago.</title>
        <authorList>
            <person name="Catania T."/>
        </authorList>
    </citation>
    <scope>NUCLEOTIDE SEQUENCE</scope>
    <source>
        <strain evidence="13">S-188037</strain>
    </source>
</reference>
<dbReference type="GO" id="GO:0016020">
    <property type="term" value="C:membrane"/>
    <property type="evidence" value="ECO:0007669"/>
    <property type="project" value="UniProtKB-SubCell"/>
</dbReference>
<evidence type="ECO:0008006" key="15">
    <source>
        <dbReference type="Google" id="ProtNLM"/>
    </source>
</evidence>
<dbReference type="PANTHER" id="PTHR47947:SF26">
    <property type="entry name" value="CYTOCHROME P450"/>
    <property type="match status" value="1"/>
</dbReference>
<dbReference type="InterPro" id="IPR002401">
    <property type="entry name" value="Cyt_P450_E_grp-I"/>
</dbReference>
<dbReference type="SUPFAM" id="SSF48264">
    <property type="entry name" value="Cytochrome P450"/>
    <property type="match status" value="1"/>
</dbReference>
<keyword evidence="10" id="KW-0472">Membrane</keyword>
<evidence type="ECO:0000256" key="3">
    <source>
        <dbReference type="ARBA" id="ARBA00004913"/>
    </source>
</evidence>
<evidence type="ECO:0000256" key="5">
    <source>
        <dbReference type="ARBA" id="ARBA00022692"/>
    </source>
</evidence>
<dbReference type="GO" id="GO:0020037">
    <property type="term" value="F:heme binding"/>
    <property type="evidence" value="ECO:0007669"/>
    <property type="project" value="InterPro"/>
</dbReference>
<evidence type="ECO:0000256" key="6">
    <source>
        <dbReference type="ARBA" id="ARBA00022723"/>
    </source>
</evidence>
<evidence type="ECO:0000256" key="1">
    <source>
        <dbReference type="ARBA" id="ARBA00001971"/>
    </source>
</evidence>
<feature type="binding site" description="axial binding residue" evidence="11">
    <location>
        <position position="421"/>
    </location>
    <ligand>
        <name>heme</name>
        <dbReference type="ChEBI" id="CHEBI:30413"/>
    </ligand>
    <ligandPart>
        <name>Fe</name>
        <dbReference type="ChEBI" id="CHEBI:18248"/>
    </ligandPart>
</feature>
<dbReference type="Proteomes" id="UP001202328">
    <property type="component" value="Unassembled WGS sequence"/>
</dbReference>
<dbReference type="GO" id="GO:0033075">
    <property type="term" value="P:isoquinoline alkaloid biosynthetic process"/>
    <property type="evidence" value="ECO:0007669"/>
    <property type="project" value="UniProtKB-ARBA"/>
</dbReference>
<feature type="non-terminal residue" evidence="13">
    <location>
        <position position="1"/>
    </location>
</feature>
<dbReference type="InterPro" id="IPR017972">
    <property type="entry name" value="Cyt_P450_CS"/>
</dbReference>
<dbReference type="InterPro" id="IPR050651">
    <property type="entry name" value="Plant_Cytochrome_P450_Monoox"/>
</dbReference>
<keyword evidence="5" id="KW-0812">Transmembrane</keyword>
<dbReference type="AlphaFoldDB" id="A0AAD4SCW8"/>
<dbReference type="PANTHER" id="PTHR47947">
    <property type="entry name" value="CYTOCHROME P450 82C3-RELATED"/>
    <property type="match status" value="1"/>
</dbReference>
<evidence type="ECO:0000313" key="14">
    <source>
        <dbReference type="Proteomes" id="UP001202328"/>
    </source>
</evidence>
<dbReference type="GO" id="GO:0004497">
    <property type="term" value="F:monooxygenase activity"/>
    <property type="evidence" value="ECO:0007669"/>
    <property type="project" value="UniProtKB-KW"/>
</dbReference>
<evidence type="ECO:0000256" key="9">
    <source>
        <dbReference type="ARBA" id="ARBA00023004"/>
    </source>
</evidence>
<accession>A0AAD4SCW8</accession>
<dbReference type="FunFam" id="1.10.630.10:FF:000026">
    <property type="entry name" value="Cytochrome P450 82C4"/>
    <property type="match status" value="1"/>
</dbReference>
<evidence type="ECO:0000256" key="10">
    <source>
        <dbReference type="ARBA" id="ARBA00023136"/>
    </source>
</evidence>
<evidence type="ECO:0000256" key="12">
    <source>
        <dbReference type="RuleBase" id="RU000461"/>
    </source>
</evidence>
<keyword evidence="4 11" id="KW-0349">Heme</keyword>
<keyword evidence="12" id="KW-0503">Monooxygenase</keyword>
<comment type="similarity">
    <text evidence="12">Belongs to the cytochrome P450 family.</text>
</comment>
<gene>
    <name evidence="13" type="ORF">MKW98_017214</name>
</gene>
<keyword evidence="6 11" id="KW-0479">Metal-binding</keyword>
<keyword evidence="7" id="KW-1133">Transmembrane helix</keyword>
<dbReference type="GO" id="GO:0005506">
    <property type="term" value="F:iron ion binding"/>
    <property type="evidence" value="ECO:0007669"/>
    <property type="project" value="InterPro"/>
</dbReference>
<keyword evidence="14" id="KW-1185">Reference proteome</keyword>
<dbReference type="PRINTS" id="PR00385">
    <property type="entry name" value="P450"/>
</dbReference>
<keyword evidence="8 12" id="KW-0560">Oxidoreductase</keyword>